<dbReference type="EMBL" id="KB742799">
    <property type="protein sequence ID" value="EOB04352.1"/>
    <property type="molecule type" value="Genomic_DNA"/>
</dbReference>
<evidence type="ECO:0000313" key="1">
    <source>
        <dbReference type="EMBL" id="EOB04352.1"/>
    </source>
</evidence>
<name>R0K3T8_ANAPL</name>
<protein>
    <submittedName>
        <fullName evidence="1">Uncharacterized protein</fullName>
    </submittedName>
</protein>
<keyword evidence="2" id="KW-1185">Reference proteome</keyword>
<evidence type="ECO:0000313" key="2">
    <source>
        <dbReference type="Proteomes" id="UP000296049"/>
    </source>
</evidence>
<dbReference type="AlphaFoldDB" id="R0K3T8"/>
<sequence length="90" mass="10464">MDRHNEIQVQSCKHQIDLKMCFWNSETDLSYIQGNFCLRSIEKFDSPSARCVYTTERAPLETDFQLPYPSWAWTMQTPDYTCAATKGTVS</sequence>
<gene>
    <name evidence="1" type="ORF">Anapl_06037</name>
</gene>
<accession>R0K3T8</accession>
<reference evidence="2" key="1">
    <citation type="journal article" date="2013" name="Nat. Genet.">
        <title>The duck genome and transcriptome provide insight into an avian influenza virus reservoir species.</title>
        <authorList>
            <person name="Huang Y."/>
            <person name="Li Y."/>
            <person name="Burt D.W."/>
            <person name="Chen H."/>
            <person name="Zhang Y."/>
            <person name="Qian W."/>
            <person name="Kim H."/>
            <person name="Gan S."/>
            <person name="Zhao Y."/>
            <person name="Li J."/>
            <person name="Yi K."/>
            <person name="Feng H."/>
            <person name="Zhu P."/>
            <person name="Li B."/>
            <person name="Liu Q."/>
            <person name="Fairley S."/>
            <person name="Magor K.E."/>
            <person name="Du Z."/>
            <person name="Hu X."/>
            <person name="Goodman L."/>
            <person name="Tafer H."/>
            <person name="Vignal A."/>
            <person name="Lee T."/>
            <person name="Kim K.W."/>
            <person name="Sheng Z."/>
            <person name="An Y."/>
            <person name="Searle S."/>
            <person name="Herrero J."/>
            <person name="Groenen M.A."/>
            <person name="Crooijmans R.P."/>
            <person name="Faraut T."/>
            <person name="Cai Q."/>
            <person name="Webster R.G."/>
            <person name="Aldridge J.R."/>
            <person name="Warren W.C."/>
            <person name="Bartschat S."/>
            <person name="Kehr S."/>
            <person name="Marz M."/>
            <person name="Stadler P.F."/>
            <person name="Smith J."/>
            <person name="Kraus R.H."/>
            <person name="Zhao Y."/>
            <person name="Ren L."/>
            <person name="Fei J."/>
            <person name="Morisson M."/>
            <person name="Kaiser P."/>
            <person name="Griffin D.K."/>
            <person name="Rao M."/>
            <person name="Pitel F."/>
            <person name="Wang J."/>
            <person name="Li N."/>
        </authorList>
    </citation>
    <scope>NUCLEOTIDE SEQUENCE [LARGE SCALE GENOMIC DNA]</scope>
</reference>
<dbReference type="Proteomes" id="UP000296049">
    <property type="component" value="Unassembled WGS sequence"/>
</dbReference>
<proteinExistence type="predicted"/>
<organism evidence="1 2">
    <name type="scientific">Anas platyrhynchos</name>
    <name type="common">Mallard</name>
    <name type="synonym">Anas boschas</name>
    <dbReference type="NCBI Taxonomy" id="8839"/>
    <lineage>
        <taxon>Eukaryota</taxon>
        <taxon>Metazoa</taxon>
        <taxon>Chordata</taxon>
        <taxon>Craniata</taxon>
        <taxon>Vertebrata</taxon>
        <taxon>Euteleostomi</taxon>
        <taxon>Archelosauria</taxon>
        <taxon>Archosauria</taxon>
        <taxon>Dinosauria</taxon>
        <taxon>Saurischia</taxon>
        <taxon>Theropoda</taxon>
        <taxon>Coelurosauria</taxon>
        <taxon>Aves</taxon>
        <taxon>Neognathae</taxon>
        <taxon>Galloanserae</taxon>
        <taxon>Anseriformes</taxon>
        <taxon>Anatidae</taxon>
        <taxon>Anatinae</taxon>
        <taxon>Anas</taxon>
    </lineage>
</organism>